<feature type="compositionally biased region" description="Low complexity" evidence="2">
    <location>
        <begin position="325"/>
        <end position="357"/>
    </location>
</feature>
<dbReference type="InterPro" id="IPR032466">
    <property type="entry name" value="Metal_Hydrolase"/>
</dbReference>
<dbReference type="InterPro" id="IPR032465">
    <property type="entry name" value="ACMSD"/>
</dbReference>
<dbReference type="EMBL" id="JACHMH010000001">
    <property type="protein sequence ID" value="MBB4680291.1"/>
    <property type="molecule type" value="Genomic_DNA"/>
</dbReference>
<name>A0A7W7CFK1_9PSEU</name>
<dbReference type="SUPFAM" id="SSF51556">
    <property type="entry name" value="Metallo-dependent hydrolases"/>
    <property type="match status" value="1"/>
</dbReference>
<protein>
    <submittedName>
        <fullName evidence="4">Aminocarboxymuconate-semialdehyde decarboxylase</fullName>
        <ecNumber evidence="4">4.1.1.45</ecNumber>
    </submittedName>
</protein>
<dbReference type="PANTHER" id="PTHR21240">
    <property type="entry name" value="2-AMINO-3-CARBOXYLMUCONATE-6-SEMIALDEHYDE DECARBOXYLASE"/>
    <property type="match status" value="1"/>
</dbReference>
<comment type="caution">
    <text evidence="4">The sequence shown here is derived from an EMBL/GenBank/DDBJ whole genome shotgun (WGS) entry which is preliminary data.</text>
</comment>
<dbReference type="Pfam" id="PF04909">
    <property type="entry name" value="Amidohydro_2"/>
    <property type="match status" value="1"/>
</dbReference>
<dbReference type="AlphaFoldDB" id="A0A7W7CFK1"/>
<reference evidence="4 5" key="1">
    <citation type="submission" date="2020-08" db="EMBL/GenBank/DDBJ databases">
        <title>Sequencing the genomes of 1000 actinobacteria strains.</title>
        <authorList>
            <person name="Klenk H.-P."/>
        </authorList>
    </citation>
    <scope>NUCLEOTIDE SEQUENCE [LARGE SCALE GENOMIC DNA]</scope>
    <source>
        <strain evidence="4 5">DSM 44230</strain>
    </source>
</reference>
<evidence type="ECO:0000313" key="5">
    <source>
        <dbReference type="Proteomes" id="UP000533598"/>
    </source>
</evidence>
<feature type="region of interest" description="Disordered" evidence="2">
    <location>
        <begin position="324"/>
        <end position="369"/>
    </location>
</feature>
<keyword evidence="5" id="KW-1185">Reference proteome</keyword>
<evidence type="ECO:0000313" key="4">
    <source>
        <dbReference type="EMBL" id="MBB4680291.1"/>
    </source>
</evidence>
<dbReference type="Proteomes" id="UP000533598">
    <property type="component" value="Unassembled WGS sequence"/>
</dbReference>
<evidence type="ECO:0000256" key="1">
    <source>
        <dbReference type="ARBA" id="ARBA00023239"/>
    </source>
</evidence>
<proteinExistence type="predicted"/>
<feature type="region of interest" description="Disordered" evidence="2">
    <location>
        <begin position="1"/>
        <end position="24"/>
    </location>
</feature>
<evidence type="ECO:0000256" key="2">
    <source>
        <dbReference type="SAM" id="MobiDB-lite"/>
    </source>
</evidence>
<keyword evidence="1 4" id="KW-0456">Lyase</keyword>
<dbReference type="Gene3D" id="3.20.20.140">
    <property type="entry name" value="Metal-dependent hydrolases"/>
    <property type="match status" value="1"/>
</dbReference>
<dbReference type="GO" id="GO:0005737">
    <property type="term" value="C:cytoplasm"/>
    <property type="evidence" value="ECO:0007669"/>
    <property type="project" value="TreeGrafter"/>
</dbReference>
<feature type="domain" description="Amidohydrolase-related" evidence="3">
    <location>
        <begin position="3"/>
        <end position="324"/>
    </location>
</feature>
<feature type="compositionally biased region" description="Gly residues" evidence="2">
    <location>
        <begin position="358"/>
        <end position="369"/>
    </location>
</feature>
<dbReference type="GO" id="GO:0001760">
    <property type="term" value="F:aminocarboxymuconate-semialdehyde decarboxylase activity"/>
    <property type="evidence" value="ECO:0007669"/>
    <property type="project" value="UniProtKB-EC"/>
</dbReference>
<accession>A0A7W7CFK1</accession>
<dbReference type="EC" id="4.1.1.45" evidence="4"/>
<dbReference type="InterPro" id="IPR006680">
    <property type="entry name" value="Amidohydro-rel"/>
</dbReference>
<sequence length="369" mass="39708">MTIDVHTHVMPPLTRRDTSPLAPADGPWLDADRVRLGDRNWLHAYPELWDPATRLSEMDRTGVTAQVVTPVGWLHLDTPDPARAGEWHRTVNQRVLEFCASAPDRLLPLCQVPLNDPELACAVLTEARQAGALGVVLDNRPAEGEHDRGHLHEFLTHCAEQDAFVLVRSRMLLGEALERRYPAGADRPVGALNLTAADLLLSDLLDRLPASLRLCLTNGGGALTPLVAALTGQDHLGPALRDRLTGLPWRHRLDRVHVDSFVLGDRAFGQVLDLFGPHRVVVGSNYPAPVRDRRPGELVRRHPSLSTVDQMAVSHGNAERLLKLSPGSGSASAAPGRSGAPPPCAWSAAAPPGAHWAGAGGTRPRGPAG</sequence>
<gene>
    <name evidence="4" type="ORF">HNR67_006409</name>
</gene>
<dbReference type="GO" id="GO:0016787">
    <property type="term" value="F:hydrolase activity"/>
    <property type="evidence" value="ECO:0007669"/>
    <property type="project" value="InterPro"/>
</dbReference>
<evidence type="ECO:0000259" key="3">
    <source>
        <dbReference type="Pfam" id="PF04909"/>
    </source>
</evidence>
<dbReference type="PANTHER" id="PTHR21240:SF28">
    <property type="entry name" value="ISO-OROTATE DECARBOXYLASE (EUROFUNG)"/>
    <property type="match status" value="1"/>
</dbReference>
<organism evidence="4 5">
    <name type="scientific">Crossiella cryophila</name>
    <dbReference type="NCBI Taxonomy" id="43355"/>
    <lineage>
        <taxon>Bacteria</taxon>
        <taxon>Bacillati</taxon>
        <taxon>Actinomycetota</taxon>
        <taxon>Actinomycetes</taxon>
        <taxon>Pseudonocardiales</taxon>
        <taxon>Pseudonocardiaceae</taxon>
        <taxon>Crossiella</taxon>
    </lineage>
</organism>
<dbReference type="GO" id="GO:0019748">
    <property type="term" value="P:secondary metabolic process"/>
    <property type="evidence" value="ECO:0007669"/>
    <property type="project" value="TreeGrafter"/>
</dbReference>